<evidence type="ECO:0000313" key="2">
    <source>
        <dbReference type="Proteomes" id="UP000250043"/>
    </source>
</evidence>
<dbReference type="OrthoDB" id="288590at2759"/>
<gene>
    <name evidence="1" type="ORF">OBBRIDRAFT_828205</name>
</gene>
<dbReference type="Gene3D" id="2.60.120.330">
    <property type="entry name" value="B-lactam Antibiotic, Isopenicillin N Synthase, Chain"/>
    <property type="match status" value="1"/>
</dbReference>
<accession>A0A8E2ATY8</accession>
<protein>
    <submittedName>
        <fullName evidence="1">Uncharacterized protein</fullName>
    </submittedName>
</protein>
<dbReference type="InterPro" id="IPR027443">
    <property type="entry name" value="IPNS-like_sf"/>
</dbReference>
<evidence type="ECO:0000313" key="1">
    <source>
        <dbReference type="EMBL" id="OCH86647.1"/>
    </source>
</evidence>
<name>A0A8E2ATY8_9APHY</name>
<dbReference type="EMBL" id="KV722518">
    <property type="protein sequence ID" value="OCH86647.1"/>
    <property type="molecule type" value="Genomic_DNA"/>
</dbReference>
<proteinExistence type="predicted"/>
<dbReference type="Proteomes" id="UP000250043">
    <property type="component" value="Unassembled WGS sequence"/>
</dbReference>
<keyword evidence="2" id="KW-1185">Reference proteome</keyword>
<organism evidence="1 2">
    <name type="scientific">Obba rivulosa</name>
    <dbReference type="NCBI Taxonomy" id="1052685"/>
    <lineage>
        <taxon>Eukaryota</taxon>
        <taxon>Fungi</taxon>
        <taxon>Dikarya</taxon>
        <taxon>Basidiomycota</taxon>
        <taxon>Agaricomycotina</taxon>
        <taxon>Agaricomycetes</taxon>
        <taxon>Polyporales</taxon>
        <taxon>Gelatoporiaceae</taxon>
        <taxon>Obba</taxon>
    </lineage>
</organism>
<dbReference type="SUPFAM" id="SSF51197">
    <property type="entry name" value="Clavaminate synthase-like"/>
    <property type="match status" value="1"/>
</dbReference>
<dbReference type="AlphaFoldDB" id="A0A8E2ATY8"/>
<reference evidence="1 2" key="1">
    <citation type="submission" date="2016-07" db="EMBL/GenBank/DDBJ databases">
        <title>Draft genome of the white-rot fungus Obba rivulosa 3A-2.</title>
        <authorList>
            <consortium name="DOE Joint Genome Institute"/>
            <person name="Miettinen O."/>
            <person name="Riley R."/>
            <person name="Acob R."/>
            <person name="Barry K."/>
            <person name="Cullen D."/>
            <person name="De Vries R."/>
            <person name="Hainaut M."/>
            <person name="Hatakka A."/>
            <person name="Henrissat B."/>
            <person name="Hilden K."/>
            <person name="Kuo R."/>
            <person name="Labutti K."/>
            <person name="Lipzen A."/>
            <person name="Makela M.R."/>
            <person name="Sandor L."/>
            <person name="Spatafora J.W."/>
            <person name="Grigoriev I.V."/>
            <person name="Hibbett D.S."/>
        </authorList>
    </citation>
    <scope>NUCLEOTIDE SEQUENCE [LARGE SCALE GENOMIC DNA]</scope>
    <source>
        <strain evidence="1 2">3A-2</strain>
    </source>
</reference>
<sequence>MRDAEEPYLRLWSPMQMLSGAQWPMEDALRGFRTVFEQYLPQVEALSFESVDLLAEALGLVSGALTQCFQDPSPPCPTPRPRCGWLQHRAKVVKYLLAAAACTRASRTRPLFQNIAWDLLSVTLVPSAPEEILKLKNERGTLAATDSVNYTGYSELPSGLVNLIGHVKSHPDVAEEHYSDLFKQFLPDGMLLQGCAYSAGHQCAYNLIRVIEEAGKNARRLRKALATSHEENSVPNEK</sequence>